<evidence type="ECO:0000313" key="3">
    <source>
        <dbReference type="Proteomes" id="UP000256970"/>
    </source>
</evidence>
<protein>
    <submittedName>
        <fullName evidence="2">Uncharacterized protein</fullName>
    </submittedName>
</protein>
<dbReference type="EMBL" id="FNXT01000936">
    <property type="protein sequence ID" value="SZX69545.1"/>
    <property type="molecule type" value="Genomic_DNA"/>
</dbReference>
<sequence length="166" mass="17439">MPLATSVCCCCFPKLLNQSLRERLVGHGSNAGGTCADAAAAPEQQQPAAAAAMQSSASLQRLLAHGISSSCPNLHLLEEQAQQQQQQQQQARQGSRSFHSKTAARPPGSPQMERSSSQEAPAAPKAKQIRAGPQVQIELKPAQANPFLGVEHLTAGRGFVKARPGA</sequence>
<dbReference type="Proteomes" id="UP000256970">
    <property type="component" value="Unassembled WGS sequence"/>
</dbReference>
<feature type="region of interest" description="Disordered" evidence="1">
    <location>
        <begin position="74"/>
        <end position="138"/>
    </location>
</feature>
<feature type="compositionally biased region" description="Low complexity" evidence="1">
    <location>
        <begin position="80"/>
        <end position="93"/>
    </location>
</feature>
<evidence type="ECO:0000313" key="2">
    <source>
        <dbReference type="EMBL" id="SZX69545.1"/>
    </source>
</evidence>
<proteinExistence type="predicted"/>
<reference evidence="2 3" key="1">
    <citation type="submission" date="2016-10" db="EMBL/GenBank/DDBJ databases">
        <authorList>
            <person name="Cai Z."/>
        </authorList>
    </citation>
    <scope>NUCLEOTIDE SEQUENCE [LARGE SCALE GENOMIC DNA]</scope>
</reference>
<accession>A0A383VVN7</accession>
<dbReference type="AlphaFoldDB" id="A0A383VVN7"/>
<evidence type="ECO:0000256" key="1">
    <source>
        <dbReference type="SAM" id="MobiDB-lite"/>
    </source>
</evidence>
<keyword evidence="3" id="KW-1185">Reference proteome</keyword>
<gene>
    <name evidence="2" type="ORF">BQ4739_LOCUS9847</name>
</gene>
<organism evidence="2 3">
    <name type="scientific">Tetradesmus obliquus</name>
    <name type="common">Green alga</name>
    <name type="synonym">Acutodesmus obliquus</name>
    <dbReference type="NCBI Taxonomy" id="3088"/>
    <lineage>
        <taxon>Eukaryota</taxon>
        <taxon>Viridiplantae</taxon>
        <taxon>Chlorophyta</taxon>
        <taxon>core chlorophytes</taxon>
        <taxon>Chlorophyceae</taxon>
        <taxon>CS clade</taxon>
        <taxon>Sphaeropleales</taxon>
        <taxon>Scenedesmaceae</taxon>
        <taxon>Tetradesmus</taxon>
    </lineage>
</organism>
<name>A0A383VVN7_TETOB</name>